<name>A0A387B847_9MICO</name>
<dbReference type="Proteomes" id="UP000278886">
    <property type="component" value="Chromosome"/>
</dbReference>
<dbReference type="AlphaFoldDB" id="A0A387B847"/>
<feature type="compositionally biased region" description="Basic and acidic residues" evidence="2">
    <location>
        <begin position="28"/>
        <end position="40"/>
    </location>
</feature>
<feature type="region of interest" description="Disordered" evidence="2">
    <location>
        <begin position="1"/>
        <end position="71"/>
    </location>
</feature>
<accession>A0A387B847</accession>
<sequence>MTVADTDDDGFIGMPPGIFDSGTFKLPPKPERPRVEREEIVFVPTTPGMQPAVPEPESVSAATGPADEGLAVQPPAETLSIETRRSFADPADSPYRAPLVAEPAAVTAETPVVLASAPTTLAAASPPTRWRLLLADGTEVAVSGTVLIGRNPAPFDAWPDAALSPVDDTTHSVSKTHAAFEADDSGLWVHDLDSTNGVWVVHGEDVTEVVPGRRVNVPDGSTVELGDYVLGVRRS</sequence>
<evidence type="ECO:0000313" key="5">
    <source>
        <dbReference type="Proteomes" id="UP000278886"/>
    </source>
</evidence>
<evidence type="ECO:0000256" key="1">
    <source>
        <dbReference type="ARBA" id="ARBA00022553"/>
    </source>
</evidence>
<dbReference type="SMART" id="SM00240">
    <property type="entry name" value="FHA"/>
    <property type="match status" value="1"/>
</dbReference>
<dbReference type="CDD" id="cd00060">
    <property type="entry name" value="FHA"/>
    <property type="match status" value="1"/>
</dbReference>
<evidence type="ECO:0000259" key="3">
    <source>
        <dbReference type="PROSITE" id="PS50006"/>
    </source>
</evidence>
<dbReference type="InterPro" id="IPR008984">
    <property type="entry name" value="SMAD_FHA_dom_sf"/>
</dbReference>
<gene>
    <name evidence="4" type="ORF">D7I47_09815</name>
</gene>
<protein>
    <submittedName>
        <fullName evidence="4">FHA domain-containing protein</fullName>
    </submittedName>
</protein>
<evidence type="ECO:0000313" key="4">
    <source>
        <dbReference type="EMBL" id="AYF98527.1"/>
    </source>
</evidence>
<dbReference type="Pfam" id="PF00498">
    <property type="entry name" value="FHA"/>
    <property type="match status" value="1"/>
</dbReference>
<organism evidence="4 5">
    <name type="scientific">Protaetiibacter intestinalis</name>
    <dbReference type="NCBI Taxonomy" id="2419774"/>
    <lineage>
        <taxon>Bacteria</taxon>
        <taxon>Bacillati</taxon>
        <taxon>Actinomycetota</taxon>
        <taxon>Actinomycetes</taxon>
        <taxon>Micrococcales</taxon>
        <taxon>Microbacteriaceae</taxon>
        <taxon>Protaetiibacter</taxon>
    </lineage>
</organism>
<evidence type="ECO:0000256" key="2">
    <source>
        <dbReference type="SAM" id="MobiDB-lite"/>
    </source>
</evidence>
<dbReference type="SUPFAM" id="SSF49879">
    <property type="entry name" value="SMAD/FHA domain"/>
    <property type="match status" value="1"/>
</dbReference>
<dbReference type="KEGG" id="lyd:D7I47_09815"/>
<keyword evidence="5" id="KW-1185">Reference proteome</keyword>
<dbReference type="EMBL" id="CP032630">
    <property type="protein sequence ID" value="AYF98527.1"/>
    <property type="molecule type" value="Genomic_DNA"/>
</dbReference>
<feature type="compositionally biased region" description="Acidic residues" evidence="2">
    <location>
        <begin position="1"/>
        <end position="10"/>
    </location>
</feature>
<feature type="domain" description="FHA" evidence="3">
    <location>
        <begin position="146"/>
        <end position="200"/>
    </location>
</feature>
<proteinExistence type="predicted"/>
<keyword evidence="1" id="KW-0597">Phosphoprotein</keyword>
<reference evidence="5" key="1">
    <citation type="submission" date="2018-09" db="EMBL/GenBank/DDBJ databases">
        <title>Genome sequencing of strain 2DFWR-13.</title>
        <authorList>
            <person name="Heo J."/>
            <person name="Kim S.-J."/>
            <person name="Kwon S.-W."/>
        </authorList>
    </citation>
    <scope>NUCLEOTIDE SEQUENCE [LARGE SCALE GENOMIC DNA]</scope>
    <source>
        <strain evidence="5">2DFWR-13</strain>
    </source>
</reference>
<dbReference type="PROSITE" id="PS50006">
    <property type="entry name" value="FHA_DOMAIN"/>
    <property type="match status" value="1"/>
</dbReference>
<dbReference type="InterPro" id="IPR000253">
    <property type="entry name" value="FHA_dom"/>
</dbReference>
<dbReference type="Gene3D" id="2.60.200.20">
    <property type="match status" value="1"/>
</dbReference>